<dbReference type="Proteomes" id="UP000828390">
    <property type="component" value="Unassembled WGS sequence"/>
</dbReference>
<organism evidence="1 2">
    <name type="scientific">Dreissena polymorpha</name>
    <name type="common">Zebra mussel</name>
    <name type="synonym">Mytilus polymorpha</name>
    <dbReference type="NCBI Taxonomy" id="45954"/>
    <lineage>
        <taxon>Eukaryota</taxon>
        <taxon>Metazoa</taxon>
        <taxon>Spiralia</taxon>
        <taxon>Lophotrochozoa</taxon>
        <taxon>Mollusca</taxon>
        <taxon>Bivalvia</taxon>
        <taxon>Autobranchia</taxon>
        <taxon>Heteroconchia</taxon>
        <taxon>Euheterodonta</taxon>
        <taxon>Imparidentia</taxon>
        <taxon>Neoheterodontei</taxon>
        <taxon>Myida</taxon>
        <taxon>Dreissenoidea</taxon>
        <taxon>Dreissenidae</taxon>
        <taxon>Dreissena</taxon>
    </lineage>
</organism>
<gene>
    <name evidence="1" type="ORF">DPMN_054366</name>
</gene>
<accession>A0A9D4HRK1</accession>
<protein>
    <submittedName>
        <fullName evidence="1">Uncharacterized protein</fullName>
    </submittedName>
</protein>
<sequence>MFFQISIHPKTREVRQTHGRTVLVSATDVSHRSIILIIAYMRTGSTLTGSFLRQSERSFYIFEPLHNLAQAFENAEKKTFDSVTLKYVDGTRYTIYMHFFA</sequence>
<evidence type="ECO:0000313" key="2">
    <source>
        <dbReference type="Proteomes" id="UP000828390"/>
    </source>
</evidence>
<dbReference type="SUPFAM" id="SSF52540">
    <property type="entry name" value="P-loop containing nucleoside triphosphate hydrolases"/>
    <property type="match status" value="1"/>
</dbReference>
<dbReference type="Gene3D" id="3.40.50.300">
    <property type="entry name" value="P-loop containing nucleotide triphosphate hydrolases"/>
    <property type="match status" value="1"/>
</dbReference>
<dbReference type="EMBL" id="JAIWYP010000012">
    <property type="protein sequence ID" value="KAH3728410.1"/>
    <property type="molecule type" value="Genomic_DNA"/>
</dbReference>
<comment type="caution">
    <text evidence="1">The sequence shown here is derived from an EMBL/GenBank/DDBJ whole genome shotgun (WGS) entry which is preliminary data.</text>
</comment>
<dbReference type="AlphaFoldDB" id="A0A9D4HRK1"/>
<evidence type="ECO:0000313" key="1">
    <source>
        <dbReference type="EMBL" id="KAH3728410.1"/>
    </source>
</evidence>
<reference evidence="1" key="2">
    <citation type="submission" date="2020-11" db="EMBL/GenBank/DDBJ databases">
        <authorList>
            <person name="McCartney M.A."/>
            <person name="Auch B."/>
            <person name="Kono T."/>
            <person name="Mallez S."/>
            <person name="Becker A."/>
            <person name="Gohl D.M."/>
            <person name="Silverstein K.A.T."/>
            <person name="Koren S."/>
            <person name="Bechman K.B."/>
            <person name="Herman A."/>
            <person name="Abrahante J.E."/>
            <person name="Garbe J."/>
        </authorList>
    </citation>
    <scope>NUCLEOTIDE SEQUENCE</scope>
    <source>
        <strain evidence="1">Duluth1</strain>
        <tissue evidence="1">Whole animal</tissue>
    </source>
</reference>
<name>A0A9D4HRK1_DREPO</name>
<reference evidence="1" key="1">
    <citation type="journal article" date="2019" name="bioRxiv">
        <title>The Genome of the Zebra Mussel, Dreissena polymorpha: A Resource for Invasive Species Research.</title>
        <authorList>
            <person name="McCartney M.A."/>
            <person name="Auch B."/>
            <person name="Kono T."/>
            <person name="Mallez S."/>
            <person name="Zhang Y."/>
            <person name="Obille A."/>
            <person name="Becker A."/>
            <person name="Abrahante J.E."/>
            <person name="Garbe J."/>
            <person name="Badalamenti J.P."/>
            <person name="Herman A."/>
            <person name="Mangelson H."/>
            <person name="Liachko I."/>
            <person name="Sullivan S."/>
            <person name="Sone E.D."/>
            <person name="Koren S."/>
            <person name="Silverstein K.A.T."/>
            <person name="Beckman K.B."/>
            <person name="Gohl D.M."/>
        </authorList>
    </citation>
    <scope>NUCLEOTIDE SEQUENCE</scope>
    <source>
        <strain evidence="1">Duluth1</strain>
        <tissue evidence="1">Whole animal</tissue>
    </source>
</reference>
<dbReference type="InterPro" id="IPR027417">
    <property type="entry name" value="P-loop_NTPase"/>
</dbReference>
<keyword evidence="2" id="KW-1185">Reference proteome</keyword>
<proteinExistence type="predicted"/>